<accession>I1BZJ2</accession>
<keyword evidence="2" id="KW-1185">Reference proteome</keyword>
<evidence type="ECO:0000313" key="2">
    <source>
        <dbReference type="Proteomes" id="UP000009138"/>
    </source>
</evidence>
<dbReference type="VEuPathDB" id="FungiDB:RO3G_06327"/>
<dbReference type="GeneID" id="93613298"/>
<dbReference type="RefSeq" id="XP_067517018.1">
    <property type="nucleotide sequence ID" value="XM_067660917.1"/>
</dbReference>
<dbReference type="InParanoid" id="I1BZJ2"/>
<evidence type="ECO:0000313" key="1">
    <source>
        <dbReference type="EMBL" id="EIE81622.1"/>
    </source>
</evidence>
<reference evidence="1 2" key="1">
    <citation type="journal article" date="2009" name="PLoS Genet.">
        <title>Genomic analysis of the basal lineage fungus Rhizopus oryzae reveals a whole-genome duplication.</title>
        <authorList>
            <person name="Ma L.-J."/>
            <person name="Ibrahim A.S."/>
            <person name="Skory C."/>
            <person name="Grabherr M.G."/>
            <person name="Burger G."/>
            <person name="Butler M."/>
            <person name="Elias M."/>
            <person name="Idnurm A."/>
            <person name="Lang B.F."/>
            <person name="Sone T."/>
            <person name="Abe A."/>
            <person name="Calvo S.E."/>
            <person name="Corrochano L.M."/>
            <person name="Engels R."/>
            <person name="Fu J."/>
            <person name="Hansberg W."/>
            <person name="Kim J.-M."/>
            <person name="Kodira C.D."/>
            <person name="Koehrsen M.J."/>
            <person name="Liu B."/>
            <person name="Miranda-Saavedra D."/>
            <person name="O'Leary S."/>
            <person name="Ortiz-Castellanos L."/>
            <person name="Poulter R."/>
            <person name="Rodriguez-Romero J."/>
            <person name="Ruiz-Herrera J."/>
            <person name="Shen Y.-Q."/>
            <person name="Zeng Q."/>
            <person name="Galagan J."/>
            <person name="Birren B.W."/>
            <person name="Cuomo C.A."/>
            <person name="Wickes B.L."/>
        </authorList>
    </citation>
    <scope>NUCLEOTIDE SEQUENCE [LARGE SCALE GENOMIC DNA]</scope>
    <source>
        <strain evidence="2">RA 99-880 / ATCC MYA-4621 / FGSC 9543 / NRRL 43880</strain>
    </source>
</reference>
<organism evidence="1 2">
    <name type="scientific">Rhizopus delemar (strain RA 99-880 / ATCC MYA-4621 / FGSC 9543 / NRRL 43880)</name>
    <name type="common">Mucormycosis agent</name>
    <name type="synonym">Rhizopus arrhizus var. delemar</name>
    <dbReference type="NCBI Taxonomy" id="246409"/>
    <lineage>
        <taxon>Eukaryota</taxon>
        <taxon>Fungi</taxon>
        <taxon>Fungi incertae sedis</taxon>
        <taxon>Mucoromycota</taxon>
        <taxon>Mucoromycotina</taxon>
        <taxon>Mucoromycetes</taxon>
        <taxon>Mucorales</taxon>
        <taxon>Mucorineae</taxon>
        <taxon>Rhizopodaceae</taxon>
        <taxon>Rhizopus</taxon>
    </lineage>
</organism>
<dbReference type="Proteomes" id="UP000009138">
    <property type="component" value="Unassembled WGS sequence"/>
</dbReference>
<name>I1BZJ2_RHIO9</name>
<gene>
    <name evidence="1" type="ORF">RO3G_06327</name>
</gene>
<dbReference type="EMBL" id="CH476735">
    <property type="protein sequence ID" value="EIE81622.1"/>
    <property type="molecule type" value="Genomic_DNA"/>
</dbReference>
<dbReference type="AlphaFoldDB" id="I1BZJ2"/>
<protein>
    <submittedName>
        <fullName evidence="1">Uncharacterized protein</fullName>
    </submittedName>
</protein>
<sequence length="84" mass="9808">MSLAAYSHNLADLLSQPNGKERKYVYKYYYCLEKKKDVGLIPTIAHALLEEIGNHAALDLYILKILDKWQAEENVDTYEQQYLK</sequence>
<proteinExistence type="predicted"/>